<dbReference type="Proteomes" id="UP001062165">
    <property type="component" value="Chromosome"/>
</dbReference>
<keyword evidence="3 8" id="KW-0812">Transmembrane</keyword>
<keyword evidence="6" id="KW-0051">Antiviral defense</keyword>
<dbReference type="SUPFAM" id="SSF109604">
    <property type="entry name" value="HD-domain/PDEase-like"/>
    <property type="match status" value="1"/>
</dbReference>
<evidence type="ECO:0000313" key="11">
    <source>
        <dbReference type="Proteomes" id="UP001062165"/>
    </source>
</evidence>
<dbReference type="InterPro" id="IPR006674">
    <property type="entry name" value="HD_domain"/>
</dbReference>
<dbReference type="SMART" id="SM00471">
    <property type="entry name" value="HDc"/>
    <property type="match status" value="1"/>
</dbReference>
<evidence type="ECO:0000256" key="4">
    <source>
        <dbReference type="ARBA" id="ARBA00022741"/>
    </source>
</evidence>
<evidence type="ECO:0000256" key="2">
    <source>
        <dbReference type="ARBA" id="ARBA00022475"/>
    </source>
</evidence>
<dbReference type="Pfam" id="PF18967">
    <property type="entry name" value="PycTM"/>
    <property type="match status" value="1"/>
</dbReference>
<keyword evidence="2" id="KW-1003">Cell membrane</keyword>
<accession>A0ABY6D9L4</accession>
<protein>
    <submittedName>
        <fullName evidence="10">DUF5706 domain-containing protein</fullName>
    </submittedName>
</protein>
<dbReference type="EMBL" id="CP106735">
    <property type="protein sequence ID" value="UXX80570.1"/>
    <property type="molecule type" value="Genomic_DNA"/>
</dbReference>
<feature type="transmembrane region" description="Helical" evidence="8">
    <location>
        <begin position="280"/>
        <end position="304"/>
    </location>
</feature>
<feature type="domain" description="HD" evidence="9">
    <location>
        <begin position="31"/>
        <end position="132"/>
    </location>
</feature>
<keyword evidence="11" id="KW-1185">Reference proteome</keyword>
<reference evidence="10" key="1">
    <citation type="submission" date="2022-10" db="EMBL/GenBank/DDBJ databases">
        <title>Comparative genomics and taxonomic characterization of three novel marine species of genus Reichenbachiella exhibiting antioxidant and polysaccharide degradation activities.</title>
        <authorList>
            <person name="Muhammad N."/>
            <person name="Lee Y.-J."/>
            <person name="Ko J."/>
            <person name="Kim S.-G."/>
        </authorList>
    </citation>
    <scope>NUCLEOTIDE SEQUENCE</scope>
    <source>
        <strain evidence="10">Wsw4-B4</strain>
    </source>
</reference>
<evidence type="ECO:0000259" key="9">
    <source>
        <dbReference type="PROSITE" id="PS51831"/>
    </source>
</evidence>
<keyword evidence="5 8" id="KW-1133">Transmembrane helix</keyword>
<dbReference type="Gene3D" id="1.10.3210.10">
    <property type="entry name" value="Hypothetical protein af1432"/>
    <property type="match status" value="1"/>
</dbReference>
<sequence>MAIQTSVLTQVADHVRSSLKSELPSQFCYHNLTHTEEVVKASLEIAKGEGLNIEDQETIAIAAWFHDVGHAYDCDCHEKKSVEVARAFLELLGFPKDRISQIEGCIMATMMPQRPLNTMEAVLCDADLYHLSTDQFEERSKLLKKEWEEVKEEAFKESSWNKINAEFLSRHTYFTAYAKKNFTAGQAQNLEAIQMKISKAKKERPADLKKKIASLEKKLAKATEKENKPTRGIETMFRTTSKNHLDLSAMADNKANIMISINSIILSIIISVLIRKLEEYPHFIIPTILLTVVCLITIVLSILATRPNISKGLFTKSDIMNKRTNLLFFGNFHKMSLEEYEWGMNELMNDSKYLYGSLIKDIYYLGAVLGKKYRRLRVAYTVFMFGFVIAVLSFIIAEAFFKNQYMY</sequence>
<name>A0ABY6D9L4_9BACT</name>
<dbReference type="PANTHER" id="PTHR21174">
    <property type="match status" value="1"/>
</dbReference>
<dbReference type="InterPro" id="IPR043760">
    <property type="entry name" value="PycTM_dom"/>
</dbReference>
<evidence type="ECO:0000256" key="1">
    <source>
        <dbReference type="ARBA" id="ARBA00004236"/>
    </source>
</evidence>
<proteinExistence type="predicted"/>
<keyword evidence="4" id="KW-0547">Nucleotide-binding</keyword>
<dbReference type="InterPro" id="IPR009218">
    <property type="entry name" value="HD_phosphohydro"/>
</dbReference>
<evidence type="ECO:0000256" key="6">
    <source>
        <dbReference type="ARBA" id="ARBA00023118"/>
    </source>
</evidence>
<feature type="transmembrane region" description="Helical" evidence="8">
    <location>
        <begin position="378"/>
        <end position="401"/>
    </location>
</feature>
<dbReference type="RefSeq" id="WP_263052300.1">
    <property type="nucleotide sequence ID" value="NZ_CP106735.1"/>
</dbReference>
<gene>
    <name evidence="10" type="ORF">N7E81_05585</name>
</gene>
<dbReference type="PANTHER" id="PTHR21174:SF0">
    <property type="entry name" value="HD PHOSPHOHYDROLASE FAMILY PROTEIN-RELATED"/>
    <property type="match status" value="1"/>
</dbReference>
<evidence type="ECO:0000256" key="7">
    <source>
        <dbReference type="ARBA" id="ARBA00023136"/>
    </source>
</evidence>
<evidence type="ECO:0000256" key="3">
    <source>
        <dbReference type="ARBA" id="ARBA00022692"/>
    </source>
</evidence>
<dbReference type="InterPro" id="IPR003607">
    <property type="entry name" value="HD/PDEase_dom"/>
</dbReference>
<organism evidence="10 11">
    <name type="scientific">Reichenbachiella carrageenanivorans</name>
    <dbReference type="NCBI Taxonomy" id="2979869"/>
    <lineage>
        <taxon>Bacteria</taxon>
        <taxon>Pseudomonadati</taxon>
        <taxon>Bacteroidota</taxon>
        <taxon>Cytophagia</taxon>
        <taxon>Cytophagales</taxon>
        <taxon>Reichenbachiellaceae</taxon>
        <taxon>Reichenbachiella</taxon>
    </lineage>
</organism>
<comment type="subcellular location">
    <subcellularLocation>
        <location evidence="1">Cell membrane</location>
    </subcellularLocation>
</comment>
<dbReference type="PROSITE" id="PS51831">
    <property type="entry name" value="HD"/>
    <property type="match status" value="1"/>
</dbReference>
<evidence type="ECO:0000256" key="5">
    <source>
        <dbReference type="ARBA" id="ARBA00022989"/>
    </source>
</evidence>
<dbReference type="Pfam" id="PF01966">
    <property type="entry name" value="HD"/>
    <property type="match status" value="1"/>
</dbReference>
<evidence type="ECO:0000256" key="8">
    <source>
        <dbReference type="SAM" id="Phobius"/>
    </source>
</evidence>
<keyword evidence="7 8" id="KW-0472">Membrane</keyword>
<evidence type="ECO:0000313" key="10">
    <source>
        <dbReference type="EMBL" id="UXX80570.1"/>
    </source>
</evidence>
<feature type="transmembrane region" description="Helical" evidence="8">
    <location>
        <begin position="255"/>
        <end position="274"/>
    </location>
</feature>
<dbReference type="CDD" id="cd00077">
    <property type="entry name" value="HDc"/>
    <property type="match status" value="1"/>
</dbReference>